<name>A0A1X9YV05_9BACT</name>
<evidence type="ECO:0000313" key="4">
    <source>
        <dbReference type="Proteomes" id="UP000266292"/>
    </source>
</evidence>
<dbReference type="SUPFAM" id="SSF56925">
    <property type="entry name" value="OMPA-like"/>
    <property type="match status" value="1"/>
</dbReference>
<dbReference type="Pfam" id="PF19573">
    <property type="entry name" value="DUF6089"/>
    <property type="match status" value="1"/>
</dbReference>
<evidence type="ECO:0000256" key="1">
    <source>
        <dbReference type="SAM" id="SignalP"/>
    </source>
</evidence>
<protein>
    <recommendedName>
        <fullName evidence="2">DUF6089 domain-containing protein</fullName>
    </recommendedName>
</protein>
<feature type="domain" description="DUF6089" evidence="2">
    <location>
        <begin position="32"/>
        <end position="165"/>
    </location>
</feature>
<dbReference type="KEGG" id="pact:CA264_15235"/>
<reference evidence="4" key="1">
    <citation type="submission" date="2017-05" db="EMBL/GenBank/DDBJ databases">
        <authorList>
            <person name="Ray J."/>
            <person name="Price M."/>
            <person name="Deutschbauer A."/>
        </authorList>
    </citation>
    <scope>NUCLEOTIDE SEQUENCE [LARGE SCALE GENOMIC DNA]</scope>
    <source>
        <strain evidence="4">DSM 19842</strain>
    </source>
</reference>
<dbReference type="InterPro" id="IPR011250">
    <property type="entry name" value="OMP/PagP_B-barrel"/>
</dbReference>
<proteinExistence type="predicted"/>
<dbReference type="EMBL" id="CP021235">
    <property type="protein sequence ID" value="ARS36662.1"/>
    <property type="molecule type" value="Genomic_DNA"/>
</dbReference>
<evidence type="ECO:0000313" key="3">
    <source>
        <dbReference type="EMBL" id="ARS36662.1"/>
    </source>
</evidence>
<dbReference type="STRING" id="709015.GCA_000472485_03075"/>
<sequence length="330" mass="36897">MKKLCTLFLMLVFTALLIAPTADAQRFTQRKKYASVGATIGAMNYFGDIVPEPDFTSFRFKSTRPSVGISYTYRFAPRFSYRVGFTWGRITGDDALSASENEGENRGRYGRNLSFRSDVKELSAVAIVDLFENRNNFRRRPDFVPYAFAGVAVMHHNPKAYYENGSRGLAPANDIPTGWYELQPLGTEGQYADGGDYPEPYKRVQIVVPFGVGVRYKIDRYWDLSLEVGWRKTFTDYLDDVSTAYASKANILAGGGDNPTAAAILSDRSPESGFTVVPDPNAPQVPYMHVKGYGTEGSQRGESSDDDWYITTGVTLSYILSPRIRSPKFR</sequence>
<accession>A0A1X9YV05</accession>
<gene>
    <name evidence="3" type="ORF">CA264_15235</name>
</gene>
<keyword evidence="4" id="KW-1185">Reference proteome</keyword>
<organism evidence="3 4">
    <name type="scientific">Pontibacter actiniarum</name>
    <dbReference type="NCBI Taxonomy" id="323450"/>
    <lineage>
        <taxon>Bacteria</taxon>
        <taxon>Pseudomonadati</taxon>
        <taxon>Bacteroidota</taxon>
        <taxon>Cytophagia</taxon>
        <taxon>Cytophagales</taxon>
        <taxon>Hymenobacteraceae</taxon>
        <taxon>Pontibacter</taxon>
    </lineage>
</organism>
<feature type="signal peptide" evidence="1">
    <location>
        <begin position="1"/>
        <end position="24"/>
    </location>
</feature>
<dbReference type="Proteomes" id="UP000266292">
    <property type="component" value="Chromosome"/>
</dbReference>
<dbReference type="AlphaFoldDB" id="A0A1X9YV05"/>
<feature type="chain" id="PRO_5011009939" description="DUF6089 domain-containing protein" evidence="1">
    <location>
        <begin position="25"/>
        <end position="330"/>
    </location>
</feature>
<dbReference type="RefSeq" id="WP_025608258.1">
    <property type="nucleotide sequence ID" value="NZ_CP021235.1"/>
</dbReference>
<dbReference type="OrthoDB" id="654178at2"/>
<dbReference type="InterPro" id="IPR045743">
    <property type="entry name" value="DUF6089"/>
</dbReference>
<keyword evidence="1" id="KW-0732">Signal</keyword>
<evidence type="ECO:0000259" key="2">
    <source>
        <dbReference type="Pfam" id="PF19573"/>
    </source>
</evidence>